<feature type="region of interest" description="Disordered" evidence="5">
    <location>
        <begin position="23"/>
        <end position="60"/>
    </location>
</feature>
<dbReference type="InterPro" id="IPR050808">
    <property type="entry name" value="Phage_Integrase"/>
</dbReference>
<evidence type="ECO:0000256" key="5">
    <source>
        <dbReference type="SAM" id="MobiDB-lite"/>
    </source>
</evidence>
<feature type="domain" description="Tyr recombinase" evidence="6">
    <location>
        <begin position="191"/>
        <end position="405"/>
    </location>
</feature>
<dbReference type="PANTHER" id="PTHR30629:SF2">
    <property type="entry name" value="PROPHAGE INTEGRASE INTS-RELATED"/>
    <property type="match status" value="1"/>
</dbReference>
<evidence type="ECO:0000313" key="8">
    <source>
        <dbReference type="Proteomes" id="UP001500403"/>
    </source>
</evidence>
<dbReference type="InterPro" id="IPR011010">
    <property type="entry name" value="DNA_brk_join_enz"/>
</dbReference>
<comment type="similarity">
    <text evidence="1">Belongs to the 'phage' integrase family.</text>
</comment>
<reference evidence="8" key="1">
    <citation type="journal article" date="2019" name="Int. J. Syst. Evol. Microbiol.">
        <title>The Global Catalogue of Microorganisms (GCM) 10K type strain sequencing project: providing services to taxonomists for standard genome sequencing and annotation.</title>
        <authorList>
            <consortium name="The Broad Institute Genomics Platform"/>
            <consortium name="The Broad Institute Genome Sequencing Center for Infectious Disease"/>
            <person name="Wu L."/>
            <person name="Ma J."/>
        </authorList>
    </citation>
    <scope>NUCLEOTIDE SEQUENCE [LARGE SCALE GENOMIC DNA]</scope>
    <source>
        <strain evidence="8">JCM 9088</strain>
    </source>
</reference>
<dbReference type="Pfam" id="PF00589">
    <property type="entry name" value="Phage_integrase"/>
    <property type="match status" value="1"/>
</dbReference>
<dbReference type="InterPro" id="IPR010998">
    <property type="entry name" value="Integrase_recombinase_N"/>
</dbReference>
<keyword evidence="4" id="KW-0233">DNA recombination</keyword>
<gene>
    <name evidence="7" type="ORF">GCM10010446_12260</name>
</gene>
<dbReference type="SUPFAM" id="SSF56349">
    <property type="entry name" value="DNA breaking-rejoining enzymes"/>
    <property type="match status" value="1"/>
</dbReference>
<protein>
    <submittedName>
        <fullName evidence="7">Site-specific integrase</fullName>
    </submittedName>
</protein>
<dbReference type="PANTHER" id="PTHR30629">
    <property type="entry name" value="PROPHAGE INTEGRASE"/>
    <property type="match status" value="1"/>
</dbReference>
<dbReference type="EMBL" id="BAAAUD010000013">
    <property type="protein sequence ID" value="GAA2929290.1"/>
    <property type="molecule type" value="Genomic_DNA"/>
</dbReference>
<evidence type="ECO:0000313" key="7">
    <source>
        <dbReference type="EMBL" id="GAA2929290.1"/>
    </source>
</evidence>
<accession>A0ABP6JFH6</accession>
<dbReference type="InterPro" id="IPR004107">
    <property type="entry name" value="Integrase_SAM-like_N"/>
</dbReference>
<feature type="compositionally biased region" description="Basic and acidic residues" evidence="5">
    <location>
        <begin position="26"/>
        <end position="37"/>
    </location>
</feature>
<dbReference type="Gene3D" id="1.10.150.130">
    <property type="match status" value="1"/>
</dbReference>
<proteinExistence type="inferred from homology"/>
<dbReference type="Pfam" id="PF14659">
    <property type="entry name" value="Phage_int_SAM_3"/>
    <property type="match status" value="1"/>
</dbReference>
<evidence type="ECO:0000256" key="3">
    <source>
        <dbReference type="ARBA" id="ARBA00023125"/>
    </source>
</evidence>
<name>A0ABP6JFH6_9ACTN</name>
<dbReference type="RefSeq" id="WP_344491820.1">
    <property type="nucleotide sequence ID" value="NZ_BAAAUD010000013.1"/>
</dbReference>
<sequence>MPANARNNPRQIRSKTCGCKPCVARHRPDEKPTRKDCTGPWQARYRDPAGKQKAKNFSGAGAKRKAEAFLDQVRDQVRTGSFVDADRGQLAVRAWHAKWWPAQRGSETTMERNNSAWINHVEPHFGDWKLMAISHLDVEEWIVKTLKKTGVPNLIKAFQLLDRMMSAAARDRRIAHNPCDGIKLPKVKAKHPDDEMPPTYTQLADIRSHVPEHYHPLLIVAEETGLRWGELAGLRRCWVNLKGGSIQVRETVIEVHGTPKRKAYPKSAAGSRTVPLSDLAALTLKKHLLEHPAVNERTSPSSGMYEEELVFRGPKGGVLKRNNFRRLWIPAIKAAGVAREVKDEVTKRTEFWPHVHDIRHAFASRLHAAGVSEADVQRILGHERGGKVTWLYTHAGADSMETVRSALGAGLRVVS</sequence>
<evidence type="ECO:0000256" key="2">
    <source>
        <dbReference type="ARBA" id="ARBA00022908"/>
    </source>
</evidence>
<dbReference type="PROSITE" id="PS51898">
    <property type="entry name" value="TYR_RECOMBINASE"/>
    <property type="match status" value="1"/>
</dbReference>
<organism evidence="7 8">
    <name type="scientific">Streptomyces enissocaesilis</name>
    <dbReference type="NCBI Taxonomy" id="332589"/>
    <lineage>
        <taxon>Bacteria</taxon>
        <taxon>Bacillati</taxon>
        <taxon>Actinomycetota</taxon>
        <taxon>Actinomycetes</taxon>
        <taxon>Kitasatosporales</taxon>
        <taxon>Streptomycetaceae</taxon>
        <taxon>Streptomyces</taxon>
        <taxon>Streptomyces rochei group</taxon>
    </lineage>
</organism>
<evidence type="ECO:0000259" key="6">
    <source>
        <dbReference type="PROSITE" id="PS51898"/>
    </source>
</evidence>
<comment type="caution">
    <text evidence="7">The sequence shown here is derived from an EMBL/GenBank/DDBJ whole genome shotgun (WGS) entry which is preliminary data.</text>
</comment>
<keyword evidence="8" id="KW-1185">Reference proteome</keyword>
<dbReference type="InterPro" id="IPR002104">
    <property type="entry name" value="Integrase_catalytic"/>
</dbReference>
<evidence type="ECO:0000256" key="4">
    <source>
        <dbReference type="ARBA" id="ARBA00023172"/>
    </source>
</evidence>
<dbReference type="Gene3D" id="1.10.443.10">
    <property type="entry name" value="Intergrase catalytic core"/>
    <property type="match status" value="1"/>
</dbReference>
<dbReference type="Proteomes" id="UP001500403">
    <property type="component" value="Unassembled WGS sequence"/>
</dbReference>
<keyword evidence="2" id="KW-0229">DNA integration</keyword>
<keyword evidence="3" id="KW-0238">DNA-binding</keyword>
<dbReference type="InterPro" id="IPR013762">
    <property type="entry name" value="Integrase-like_cat_sf"/>
</dbReference>
<evidence type="ECO:0000256" key="1">
    <source>
        <dbReference type="ARBA" id="ARBA00008857"/>
    </source>
</evidence>